<dbReference type="EMBL" id="JACIDS010000006">
    <property type="protein sequence ID" value="MBB3933308.1"/>
    <property type="molecule type" value="Genomic_DNA"/>
</dbReference>
<evidence type="ECO:0000256" key="1">
    <source>
        <dbReference type="ARBA" id="ARBA00023015"/>
    </source>
</evidence>
<dbReference type="RefSeq" id="WP_183400976.1">
    <property type="nucleotide sequence ID" value="NZ_JACIDS010000006.1"/>
</dbReference>
<evidence type="ECO:0000313" key="6">
    <source>
        <dbReference type="EMBL" id="MBB3933308.1"/>
    </source>
</evidence>
<dbReference type="InterPro" id="IPR014757">
    <property type="entry name" value="Tscrpt_reg_IclR_C"/>
</dbReference>
<dbReference type="InterPro" id="IPR029016">
    <property type="entry name" value="GAF-like_dom_sf"/>
</dbReference>
<dbReference type="GO" id="GO:0003677">
    <property type="term" value="F:DNA binding"/>
    <property type="evidence" value="ECO:0007669"/>
    <property type="project" value="UniProtKB-KW"/>
</dbReference>
<name>A0A840AVX1_9HYPH</name>
<keyword evidence="1" id="KW-0805">Transcription regulation</keyword>
<keyword evidence="7" id="KW-1185">Reference proteome</keyword>
<dbReference type="InterPro" id="IPR005471">
    <property type="entry name" value="Tscrpt_reg_IclR_N"/>
</dbReference>
<evidence type="ECO:0000313" key="7">
    <source>
        <dbReference type="Proteomes" id="UP000553963"/>
    </source>
</evidence>
<dbReference type="SMART" id="SM00346">
    <property type="entry name" value="HTH_ICLR"/>
    <property type="match status" value="1"/>
</dbReference>
<dbReference type="InterPro" id="IPR036388">
    <property type="entry name" value="WH-like_DNA-bd_sf"/>
</dbReference>
<dbReference type="PROSITE" id="PS51078">
    <property type="entry name" value="ICLR_ED"/>
    <property type="match status" value="1"/>
</dbReference>
<protein>
    <submittedName>
        <fullName evidence="6">IclR family mhp operon transcriptional activator</fullName>
    </submittedName>
</protein>
<evidence type="ECO:0000256" key="3">
    <source>
        <dbReference type="ARBA" id="ARBA00023163"/>
    </source>
</evidence>
<dbReference type="PROSITE" id="PS51077">
    <property type="entry name" value="HTH_ICLR"/>
    <property type="match status" value="1"/>
</dbReference>
<dbReference type="Proteomes" id="UP000553963">
    <property type="component" value="Unassembled WGS sequence"/>
</dbReference>
<gene>
    <name evidence="6" type="ORF">GGR25_004381</name>
</gene>
<reference evidence="6 7" key="1">
    <citation type="submission" date="2020-08" db="EMBL/GenBank/DDBJ databases">
        <title>Genomic Encyclopedia of Type Strains, Phase IV (KMG-IV): sequencing the most valuable type-strain genomes for metagenomic binning, comparative biology and taxonomic classification.</title>
        <authorList>
            <person name="Goeker M."/>
        </authorList>
    </citation>
    <scope>NUCLEOTIDE SEQUENCE [LARGE SCALE GENOMIC DNA]</scope>
    <source>
        <strain evidence="6 7">DSM 25966</strain>
    </source>
</reference>
<feature type="domain" description="HTH iclR-type" evidence="4">
    <location>
        <begin position="8"/>
        <end position="69"/>
    </location>
</feature>
<sequence length="277" mass="29823">MEGTYKPVRALERGIVLLAELGRRGRAAPSELARACGIDRTTTYRLLATLARQDLVLRSPSDESWSLAPGVRRLSEGLSDHDEISNVVAQEMVRLLPLVRWPSDFGTFEGGGVLIRESTHRYSPFSIHRAMVGRYRPLTRSAMGRAILAAAGAEERETMLEIAARSDAVDAADAADRRLVARLVAETQARGYGASIGGSEAAISAIALPVHAPSRATGQRRVMGAVNIIFFRSAMTIEEAAARHLESLRACVETIERRFTEAAEPALASSGTDDGAA</sequence>
<proteinExistence type="predicted"/>
<dbReference type="Pfam" id="PF01614">
    <property type="entry name" value="IclR_C"/>
    <property type="match status" value="1"/>
</dbReference>
<dbReference type="SUPFAM" id="SSF46785">
    <property type="entry name" value="Winged helix' DNA-binding domain"/>
    <property type="match status" value="1"/>
</dbReference>
<dbReference type="GO" id="GO:0045892">
    <property type="term" value="P:negative regulation of DNA-templated transcription"/>
    <property type="evidence" value="ECO:0007669"/>
    <property type="project" value="TreeGrafter"/>
</dbReference>
<feature type="domain" description="IclR-ED" evidence="5">
    <location>
        <begin position="70"/>
        <end position="261"/>
    </location>
</feature>
<comment type="caution">
    <text evidence="6">The sequence shown here is derived from an EMBL/GenBank/DDBJ whole genome shotgun (WGS) entry which is preliminary data.</text>
</comment>
<keyword evidence="2" id="KW-0238">DNA-binding</keyword>
<evidence type="ECO:0000259" key="5">
    <source>
        <dbReference type="PROSITE" id="PS51078"/>
    </source>
</evidence>
<evidence type="ECO:0000256" key="2">
    <source>
        <dbReference type="ARBA" id="ARBA00023125"/>
    </source>
</evidence>
<dbReference type="PANTHER" id="PTHR30136:SF23">
    <property type="entry name" value="DNA-BINDING TRANSCRIPTIONAL ACTIVATOR MHPR"/>
    <property type="match status" value="1"/>
</dbReference>
<dbReference type="PANTHER" id="PTHR30136">
    <property type="entry name" value="HELIX-TURN-HELIX TRANSCRIPTIONAL REGULATOR, ICLR FAMILY"/>
    <property type="match status" value="1"/>
</dbReference>
<accession>A0A840AVX1</accession>
<keyword evidence="3" id="KW-0804">Transcription</keyword>
<dbReference type="SUPFAM" id="SSF55781">
    <property type="entry name" value="GAF domain-like"/>
    <property type="match status" value="1"/>
</dbReference>
<dbReference type="InterPro" id="IPR050707">
    <property type="entry name" value="HTH_MetabolicPath_Reg"/>
</dbReference>
<dbReference type="GO" id="GO:0003700">
    <property type="term" value="F:DNA-binding transcription factor activity"/>
    <property type="evidence" value="ECO:0007669"/>
    <property type="project" value="TreeGrafter"/>
</dbReference>
<dbReference type="Pfam" id="PF09339">
    <property type="entry name" value="HTH_IclR"/>
    <property type="match status" value="1"/>
</dbReference>
<dbReference type="Gene3D" id="1.10.10.10">
    <property type="entry name" value="Winged helix-like DNA-binding domain superfamily/Winged helix DNA-binding domain"/>
    <property type="match status" value="1"/>
</dbReference>
<dbReference type="InterPro" id="IPR036390">
    <property type="entry name" value="WH_DNA-bd_sf"/>
</dbReference>
<dbReference type="Gene3D" id="3.30.450.40">
    <property type="match status" value="1"/>
</dbReference>
<dbReference type="AlphaFoldDB" id="A0A840AVX1"/>
<organism evidence="6 7">
    <name type="scientific">Kaistia hirudinis</name>
    <dbReference type="NCBI Taxonomy" id="1293440"/>
    <lineage>
        <taxon>Bacteria</taxon>
        <taxon>Pseudomonadati</taxon>
        <taxon>Pseudomonadota</taxon>
        <taxon>Alphaproteobacteria</taxon>
        <taxon>Hyphomicrobiales</taxon>
        <taxon>Kaistiaceae</taxon>
        <taxon>Kaistia</taxon>
    </lineage>
</organism>
<evidence type="ECO:0000259" key="4">
    <source>
        <dbReference type="PROSITE" id="PS51077"/>
    </source>
</evidence>